<evidence type="ECO:0000313" key="3">
    <source>
        <dbReference type="Proteomes" id="UP001220610"/>
    </source>
</evidence>
<accession>A0AAJ5WQ86</accession>
<gene>
    <name evidence="2" type="ORF">P0Y53_19015</name>
</gene>
<dbReference type="AlphaFoldDB" id="A0AAJ5WQ86"/>
<sequence length="359" mass="41266">MHKRNQLSRGYYLACSLLLAGGLFLAGSRLEAQTGIGIRKADQALMERREDSLKNLSRAIVQHSESAGRMRADSLFVRTLVRALLVPQSFYYPFDSLNISKLYAPDSTFRIFTWQVKKDEYVLWQKGAIQLRTSDGSLKLIPLHDVSMFTARGLDSARTTNNWIGAIYYRIIMKEFQGKKYYTLLGFDDFSVASNKKWMDVLHFDAQGKPVFGGSNMISFKEDSVRRPGQARYSIEYKKEARAFFNYDPELDMIIVDHLISETDEPEKKDTYIPDGDYEAFKWQNGQWVHVNKLFSQMQADGDFPRDAMILDDAGNVDERKLEEQSRRNIERAQKEGKIEKPATKKPTAPAKKIPVKKN</sequence>
<organism evidence="2 3">
    <name type="scientific">Candidatus Pseudobacter hemicellulosilyticus</name>
    <dbReference type="NCBI Taxonomy" id="3121375"/>
    <lineage>
        <taxon>Bacteria</taxon>
        <taxon>Pseudomonadati</taxon>
        <taxon>Bacteroidota</taxon>
        <taxon>Chitinophagia</taxon>
        <taxon>Chitinophagales</taxon>
        <taxon>Chitinophagaceae</taxon>
        <taxon>Pseudobacter</taxon>
    </lineage>
</organism>
<evidence type="ECO:0000256" key="1">
    <source>
        <dbReference type="SAM" id="MobiDB-lite"/>
    </source>
</evidence>
<evidence type="ECO:0000313" key="2">
    <source>
        <dbReference type="EMBL" id="WEK34583.1"/>
    </source>
</evidence>
<dbReference type="Proteomes" id="UP001220610">
    <property type="component" value="Chromosome"/>
</dbReference>
<feature type="region of interest" description="Disordered" evidence="1">
    <location>
        <begin position="315"/>
        <end position="359"/>
    </location>
</feature>
<proteinExistence type="predicted"/>
<reference evidence="2" key="1">
    <citation type="submission" date="2023-03" db="EMBL/GenBank/DDBJ databases">
        <title>Andean soil-derived lignocellulolytic bacterial consortium as a source of novel taxa and putative plastic-active enzymes.</title>
        <authorList>
            <person name="Diaz-Garcia L."/>
            <person name="Chuvochina M."/>
            <person name="Feuerriegel G."/>
            <person name="Bunk B."/>
            <person name="Sproer C."/>
            <person name="Streit W.R."/>
            <person name="Rodriguez L.M."/>
            <person name="Overmann J."/>
            <person name="Jimenez D.J."/>
        </authorList>
    </citation>
    <scope>NUCLEOTIDE SEQUENCE</scope>
    <source>
        <strain evidence="2">MAG 7</strain>
    </source>
</reference>
<protein>
    <submittedName>
        <fullName evidence="2">Uncharacterized protein</fullName>
    </submittedName>
</protein>
<feature type="compositionally biased region" description="Basic and acidic residues" evidence="1">
    <location>
        <begin position="317"/>
        <end position="343"/>
    </location>
</feature>
<dbReference type="EMBL" id="CP119311">
    <property type="protein sequence ID" value="WEK34583.1"/>
    <property type="molecule type" value="Genomic_DNA"/>
</dbReference>
<name>A0AAJ5WQ86_9BACT</name>